<dbReference type="PIRSF" id="PIRSF017302">
    <property type="entry name" value="Gltscr2"/>
    <property type="match status" value="1"/>
</dbReference>
<dbReference type="Pfam" id="PF07767">
    <property type="entry name" value="Nop53"/>
    <property type="match status" value="1"/>
</dbReference>
<name>A0A9P8CH52_9HELO</name>
<evidence type="ECO:0000256" key="6">
    <source>
        <dbReference type="SAM" id="MobiDB-lite"/>
    </source>
</evidence>
<evidence type="ECO:0000256" key="2">
    <source>
        <dbReference type="ARBA" id="ARBA00018339"/>
    </source>
</evidence>
<feature type="compositionally biased region" description="Basic residues" evidence="6">
    <location>
        <begin position="17"/>
        <end position="28"/>
    </location>
</feature>
<gene>
    <name evidence="7" type="ORF">BJ878DRAFT_496631</name>
</gene>
<keyword evidence="8" id="KW-1185">Reference proteome</keyword>
<dbReference type="EMBL" id="MU253800">
    <property type="protein sequence ID" value="KAG9246552.1"/>
    <property type="molecule type" value="Genomic_DNA"/>
</dbReference>
<dbReference type="PANTHER" id="PTHR14211:SF7">
    <property type="entry name" value="RIBOSOME BIOGENESIS PROTEIN NOP53"/>
    <property type="match status" value="1"/>
</dbReference>
<sequence length="441" mass="49941">MPIIKSASVAPAAPQTHKQKSRKGKKAWRKNVDVTDIEAGLEEFRDEVMLGGIIAEKESADLFTLDTAGDVGIQRKVLKGSKPLKADEIISRRSVVPAVSAKKRPGMETTDGIIPPKRQRTSYVSHKDLVRLRKIADGKANDSLVEVTEAYFDPWDLQKDIEVATQDPRFSFLEKKKKHTVPKSMKEKPISLATSGKAIPAVKKPEGGFSYNPQASDYDKRLVEEGEKELAAELLRRAAAAAEYVKAEAVAKSAAEAEAAEAKADMSEWEEDTDWEGIDSGVDDVQLTTKRPERKTQVQRNKIKRRKEEERKMKMSAEVKRRNEQATHIKKIAKEVKEREAVREAALEKEDDDDESSGDDLELRRRKLGKIALPERDLELVLPDELQESLRLLKPEGNLLKDRYRSLLVRGKVEGRRHISFAKKAKRKETEKWTFKDFMLH</sequence>
<comment type="caution">
    <text evidence="7">The sequence shown here is derived from an EMBL/GenBank/DDBJ whole genome shotgun (WGS) entry which is preliminary data.</text>
</comment>
<organism evidence="7 8">
    <name type="scientific">Calycina marina</name>
    <dbReference type="NCBI Taxonomy" id="1763456"/>
    <lineage>
        <taxon>Eukaryota</taxon>
        <taxon>Fungi</taxon>
        <taxon>Dikarya</taxon>
        <taxon>Ascomycota</taxon>
        <taxon>Pezizomycotina</taxon>
        <taxon>Leotiomycetes</taxon>
        <taxon>Helotiales</taxon>
        <taxon>Pezizellaceae</taxon>
        <taxon>Calycina</taxon>
    </lineage>
</organism>
<dbReference type="GO" id="GO:0005730">
    <property type="term" value="C:nucleolus"/>
    <property type="evidence" value="ECO:0007669"/>
    <property type="project" value="UniProtKB-SubCell"/>
</dbReference>
<dbReference type="GO" id="GO:0000027">
    <property type="term" value="P:ribosomal large subunit assembly"/>
    <property type="evidence" value="ECO:0007669"/>
    <property type="project" value="UniProtKB-UniRule"/>
</dbReference>
<dbReference type="Proteomes" id="UP000887226">
    <property type="component" value="Unassembled WGS sequence"/>
</dbReference>
<dbReference type="GO" id="GO:0005654">
    <property type="term" value="C:nucleoplasm"/>
    <property type="evidence" value="ECO:0007669"/>
    <property type="project" value="UniProtKB-SubCell"/>
</dbReference>
<evidence type="ECO:0000256" key="4">
    <source>
        <dbReference type="ARBA" id="ARBA00023242"/>
    </source>
</evidence>
<evidence type="ECO:0000256" key="5">
    <source>
        <dbReference type="PIRNR" id="PIRNR017302"/>
    </source>
</evidence>
<dbReference type="InterPro" id="IPR011687">
    <property type="entry name" value="Nop53/GLTSCR2"/>
</dbReference>
<evidence type="ECO:0000256" key="3">
    <source>
        <dbReference type="ARBA" id="ARBA00022517"/>
    </source>
</evidence>
<dbReference type="GO" id="GO:0006364">
    <property type="term" value="P:rRNA processing"/>
    <property type="evidence" value="ECO:0007669"/>
    <property type="project" value="TreeGrafter"/>
</dbReference>
<reference evidence="7" key="1">
    <citation type="journal article" date="2021" name="IMA Fungus">
        <title>Genomic characterization of three marine fungi, including Emericellopsis atlantica sp. nov. with signatures of a generalist lifestyle and marine biomass degradation.</title>
        <authorList>
            <person name="Hagestad O.C."/>
            <person name="Hou L."/>
            <person name="Andersen J.H."/>
            <person name="Hansen E.H."/>
            <person name="Altermark B."/>
            <person name="Li C."/>
            <person name="Kuhnert E."/>
            <person name="Cox R.J."/>
            <person name="Crous P.W."/>
            <person name="Spatafora J.W."/>
            <person name="Lail K."/>
            <person name="Amirebrahimi M."/>
            <person name="Lipzen A."/>
            <person name="Pangilinan J."/>
            <person name="Andreopoulos W."/>
            <person name="Hayes R.D."/>
            <person name="Ng V."/>
            <person name="Grigoriev I.V."/>
            <person name="Jackson S.A."/>
            <person name="Sutton T.D.S."/>
            <person name="Dobson A.D.W."/>
            <person name="Rama T."/>
        </authorList>
    </citation>
    <scope>NUCLEOTIDE SEQUENCE</scope>
    <source>
        <strain evidence="7">TRa3180A</strain>
    </source>
</reference>
<comment type="similarity">
    <text evidence="1 5">Belongs to the NOP53 family.</text>
</comment>
<accession>A0A9P8CH52</accession>
<evidence type="ECO:0000313" key="7">
    <source>
        <dbReference type="EMBL" id="KAG9246552.1"/>
    </source>
</evidence>
<keyword evidence="4 5" id="KW-0539">Nucleus</keyword>
<dbReference type="PANTHER" id="PTHR14211">
    <property type="entry name" value="GLIOMA SUPPRESSOR CANDIDATE REGION GENE 2"/>
    <property type="match status" value="1"/>
</dbReference>
<feature type="region of interest" description="Disordered" evidence="6">
    <location>
        <begin position="290"/>
        <end position="323"/>
    </location>
</feature>
<comment type="function">
    <text evidence="5">May play a role in ribosome biogenesis.</text>
</comment>
<proteinExistence type="inferred from homology"/>
<evidence type="ECO:0000313" key="8">
    <source>
        <dbReference type="Proteomes" id="UP000887226"/>
    </source>
</evidence>
<dbReference type="OrthoDB" id="5072at2759"/>
<comment type="subcellular location">
    <subcellularLocation>
        <location evidence="5">Nucleus</location>
        <location evidence="5">Nucleolus</location>
    </subcellularLocation>
    <subcellularLocation>
        <location evidence="5">Nucleus</location>
        <location evidence="5">Nucleoplasm</location>
    </subcellularLocation>
</comment>
<dbReference type="AlphaFoldDB" id="A0A9P8CH52"/>
<feature type="region of interest" description="Disordered" evidence="6">
    <location>
        <begin position="1"/>
        <end position="28"/>
    </location>
</feature>
<evidence type="ECO:0000256" key="1">
    <source>
        <dbReference type="ARBA" id="ARBA00008838"/>
    </source>
</evidence>
<dbReference type="GO" id="GO:0008097">
    <property type="term" value="F:5S rRNA binding"/>
    <property type="evidence" value="ECO:0007669"/>
    <property type="project" value="TreeGrafter"/>
</dbReference>
<feature type="compositionally biased region" description="Basic and acidic residues" evidence="6">
    <location>
        <begin position="306"/>
        <end position="323"/>
    </location>
</feature>
<protein>
    <recommendedName>
        <fullName evidence="2 5">Ribosome biogenesis protein NOP53</fullName>
    </recommendedName>
</protein>
<keyword evidence="3 5" id="KW-0690">Ribosome biogenesis</keyword>